<gene>
    <name evidence="2" type="ORF">ABID27_000302</name>
</gene>
<comment type="caution">
    <text evidence="2">The sequence shown here is derived from an EMBL/GenBank/DDBJ whole genome shotgun (WGS) entry which is preliminary data.</text>
</comment>
<dbReference type="InterPro" id="IPR007737">
    <property type="entry name" value="Mga_HTH"/>
</dbReference>
<dbReference type="EMBL" id="JBEPMK010000001">
    <property type="protein sequence ID" value="MET3643685.1"/>
    <property type="molecule type" value="Genomic_DNA"/>
</dbReference>
<evidence type="ECO:0000259" key="1">
    <source>
        <dbReference type="Pfam" id="PF05043"/>
    </source>
</evidence>
<evidence type="ECO:0000313" key="3">
    <source>
        <dbReference type="Proteomes" id="UP001549055"/>
    </source>
</evidence>
<reference evidence="2 3" key="1">
    <citation type="submission" date="2024-06" db="EMBL/GenBank/DDBJ databases">
        <title>Genomic Encyclopedia of Type Strains, Phase IV (KMG-IV): sequencing the most valuable type-strain genomes for metagenomic binning, comparative biology and taxonomic classification.</title>
        <authorList>
            <person name="Goeker M."/>
        </authorList>
    </citation>
    <scope>NUCLEOTIDE SEQUENCE [LARGE SCALE GENOMIC DNA]</scope>
    <source>
        <strain evidence="2 3">DSM 15349</strain>
    </source>
</reference>
<evidence type="ECO:0000313" key="2">
    <source>
        <dbReference type="EMBL" id="MET3643685.1"/>
    </source>
</evidence>
<accession>A0ABV2JJY2</accession>
<sequence length="504" mass="59370">MLSNFIEPAILNRIFLVNTLLEFTYSEFYELVQITGFSKKTIRELITELQPLLEDELHIRMDSKQIHCCLLSNATKTECLQRIYRESPFLQCLSFLVMNQQQLPYNEFIKTHYMSVPSAYRLKKRCDQYLETIGLTTENNHVVGEEFKIRYLLALLQCHFGVICYPITEEDHLLVREFMTGSNARMTQELLGLMEEEHLFFEFLVILTWKRHSFRPHLPPSRQFDALKKLFIYPLIQDYSEQILEPSLQMKFDIVDYDYLFLVYCTRNNPFAGDKWTPENNRALEQIVVNETDIATLLPLFEQFLDPSLVFSESFITSMVELFRKFLYNLQQLLPEDCLIDRYLKEECSPLYRKNRELLSKWMTELGYVGEVSPKHLNLLTVQIRQLLKTQIAPISVVLCSNNESNLVMFKGWLHQHLSEKTTRIIAFNLNTEDVKLLKNMGNAVIIADKKYIPLLKKVCATTDNIIFELAVYTKEYRLQNICEAIETQRQQAYLQFISKRLGV</sequence>
<dbReference type="Proteomes" id="UP001549055">
    <property type="component" value="Unassembled WGS sequence"/>
</dbReference>
<feature type="domain" description="Mga helix-turn-helix" evidence="1">
    <location>
        <begin position="74"/>
        <end position="156"/>
    </location>
</feature>
<proteinExistence type="predicted"/>
<protein>
    <recommendedName>
        <fullName evidence="1">Mga helix-turn-helix domain-containing protein</fullName>
    </recommendedName>
</protein>
<dbReference type="Pfam" id="PF05043">
    <property type="entry name" value="Mga"/>
    <property type="match status" value="1"/>
</dbReference>
<dbReference type="RefSeq" id="WP_354279746.1">
    <property type="nucleotide sequence ID" value="NZ_JBEPMK010000001.1"/>
</dbReference>
<name>A0ABV2JJY2_9STRE</name>
<keyword evidence="3" id="KW-1185">Reference proteome</keyword>
<organism evidence="2 3">
    <name type="scientific">Streptococcus gallinaceus</name>
    <dbReference type="NCBI Taxonomy" id="165758"/>
    <lineage>
        <taxon>Bacteria</taxon>
        <taxon>Bacillati</taxon>
        <taxon>Bacillota</taxon>
        <taxon>Bacilli</taxon>
        <taxon>Lactobacillales</taxon>
        <taxon>Streptococcaceae</taxon>
        <taxon>Streptococcus</taxon>
    </lineage>
</organism>